<evidence type="ECO:0000259" key="7">
    <source>
        <dbReference type="Pfam" id="PF02932"/>
    </source>
</evidence>
<dbReference type="InterPro" id="IPR036719">
    <property type="entry name" value="Neuro-gated_channel_TM_sf"/>
</dbReference>
<dbReference type="SUPFAM" id="SSF90112">
    <property type="entry name" value="Neurotransmitter-gated ion-channel transmembrane pore"/>
    <property type="match status" value="1"/>
</dbReference>
<feature type="transmembrane region" description="Helical" evidence="5">
    <location>
        <begin position="184"/>
        <end position="201"/>
    </location>
</feature>
<proteinExistence type="predicted"/>
<dbReference type="Gene3D" id="2.70.170.10">
    <property type="entry name" value="Neurotransmitter-gated ion-channel ligand-binding domain"/>
    <property type="match status" value="1"/>
</dbReference>
<dbReference type="CTD" id="20234235"/>
<feature type="domain" description="Neurotransmitter-gated ion-channel transmembrane" evidence="7">
    <location>
        <begin position="159"/>
        <end position="220"/>
    </location>
</feature>
<evidence type="ECO:0000256" key="1">
    <source>
        <dbReference type="ARBA" id="ARBA00004141"/>
    </source>
</evidence>
<evidence type="ECO:0000313" key="9">
    <source>
        <dbReference type="Proteomes" id="UP000030746"/>
    </source>
</evidence>
<dbReference type="GeneID" id="20234235"/>
<dbReference type="GO" id="GO:0004888">
    <property type="term" value="F:transmembrane signaling receptor activity"/>
    <property type="evidence" value="ECO:0007669"/>
    <property type="project" value="InterPro"/>
</dbReference>
<dbReference type="InterPro" id="IPR036734">
    <property type="entry name" value="Neur_chan_lig-bd_sf"/>
</dbReference>
<dbReference type="SUPFAM" id="SSF63712">
    <property type="entry name" value="Nicotinic receptor ligand binding domain-like"/>
    <property type="match status" value="1"/>
</dbReference>
<dbReference type="OrthoDB" id="6099057at2759"/>
<dbReference type="FunFam" id="2.70.170.10:FF:000028">
    <property type="entry name" value="AcetylCholine Receptor"/>
    <property type="match status" value="1"/>
</dbReference>
<feature type="domain" description="Neurotransmitter-gated ion-channel ligand-binding" evidence="6">
    <location>
        <begin position="1"/>
        <end position="151"/>
    </location>
</feature>
<reference evidence="8 9" key="1">
    <citation type="journal article" date="2013" name="Nature">
        <title>Insights into bilaterian evolution from three spiralian genomes.</title>
        <authorList>
            <person name="Simakov O."/>
            <person name="Marletaz F."/>
            <person name="Cho S.J."/>
            <person name="Edsinger-Gonzales E."/>
            <person name="Havlak P."/>
            <person name="Hellsten U."/>
            <person name="Kuo D.H."/>
            <person name="Larsson T."/>
            <person name="Lv J."/>
            <person name="Arendt D."/>
            <person name="Savage R."/>
            <person name="Osoegawa K."/>
            <person name="de Jong P."/>
            <person name="Grimwood J."/>
            <person name="Chapman J.A."/>
            <person name="Shapiro H."/>
            <person name="Aerts A."/>
            <person name="Otillar R.P."/>
            <person name="Terry A.Y."/>
            <person name="Boore J.L."/>
            <person name="Grigoriev I.V."/>
            <person name="Lindberg D.R."/>
            <person name="Seaver E.C."/>
            <person name="Weisblat D.A."/>
            <person name="Putnam N.H."/>
            <person name="Rokhsar D.S."/>
        </authorList>
    </citation>
    <scope>NUCLEOTIDE SEQUENCE [LARGE SCALE GENOMIC DNA]</scope>
</reference>
<dbReference type="PANTHER" id="PTHR18945">
    <property type="entry name" value="NEUROTRANSMITTER GATED ION CHANNEL"/>
    <property type="match status" value="1"/>
</dbReference>
<gene>
    <name evidence="8" type="ORF">LOTGIDRAFT_139818</name>
</gene>
<protein>
    <recommendedName>
        <fullName evidence="10">Neurotransmitter-gated ion-channel ligand-binding domain-containing protein</fullName>
    </recommendedName>
</protein>
<dbReference type="Pfam" id="PF02931">
    <property type="entry name" value="Neur_chan_LBD"/>
    <property type="match status" value="1"/>
</dbReference>
<dbReference type="CDD" id="cd18989">
    <property type="entry name" value="LGIC_ECD_cation"/>
    <property type="match status" value="1"/>
</dbReference>
<dbReference type="GO" id="GO:0016020">
    <property type="term" value="C:membrane"/>
    <property type="evidence" value="ECO:0007669"/>
    <property type="project" value="UniProtKB-SubCell"/>
</dbReference>
<dbReference type="InterPro" id="IPR006201">
    <property type="entry name" value="Neur_channel"/>
</dbReference>
<dbReference type="CDD" id="cd19051">
    <property type="entry name" value="LGIC_TM_cation"/>
    <property type="match status" value="1"/>
</dbReference>
<dbReference type="OMA" id="AINTLEW"/>
<evidence type="ECO:0000313" key="8">
    <source>
        <dbReference type="EMBL" id="ESP01179.1"/>
    </source>
</evidence>
<dbReference type="AlphaFoldDB" id="V4AB03"/>
<organism evidence="8 9">
    <name type="scientific">Lottia gigantea</name>
    <name type="common">Giant owl limpet</name>
    <dbReference type="NCBI Taxonomy" id="225164"/>
    <lineage>
        <taxon>Eukaryota</taxon>
        <taxon>Metazoa</taxon>
        <taxon>Spiralia</taxon>
        <taxon>Lophotrochozoa</taxon>
        <taxon>Mollusca</taxon>
        <taxon>Gastropoda</taxon>
        <taxon>Patellogastropoda</taxon>
        <taxon>Lottioidea</taxon>
        <taxon>Lottiidae</taxon>
        <taxon>Lottia</taxon>
    </lineage>
</organism>
<evidence type="ECO:0008006" key="10">
    <source>
        <dbReference type="Google" id="ProtNLM"/>
    </source>
</evidence>
<dbReference type="EMBL" id="KB200522">
    <property type="protein sequence ID" value="ESP01179.1"/>
    <property type="molecule type" value="Genomic_DNA"/>
</dbReference>
<dbReference type="Pfam" id="PF02932">
    <property type="entry name" value="Neur_chan_memb"/>
    <property type="match status" value="1"/>
</dbReference>
<dbReference type="InterPro" id="IPR006202">
    <property type="entry name" value="Neur_chan_lig-bd"/>
</dbReference>
<feature type="non-terminal residue" evidence="8">
    <location>
        <position position="1"/>
    </location>
</feature>
<accession>V4AB03</accession>
<dbReference type="InterPro" id="IPR006029">
    <property type="entry name" value="Neurotrans-gated_channel_TM"/>
</dbReference>
<dbReference type="GO" id="GO:0005230">
    <property type="term" value="F:extracellular ligand-gated monoatomic ion channel activity"/>
    <property type="evidence" value="ECO:0007669"/>
    <property type="project" value="InterPro"/>
</dbReference>
<evidence type="ECO:0000256" key="4">
    <source>
        <dbReference type="ARBA" id="ARBA00023136"/>
    </source>
</evidence>
<evidence type="ECO:0000259" key="6">
    <source>
        <dbReference type="Pfam" id="PF02931"/>
    </source>
</evidence>
<dbReference type="HOGENOM" id="CLU_018074_2_0_1"/>
<dbReference type="PRINTS" id="PR00252">
    <property type="entry name" value="NRIONCHANNEL"/>
</dbReference>
<dbReference type="KEGG" id="lgi:LOTGIDRAFT_139818"/>
<name>V4AB03_LOTGI</name>
<keyword evidence="4 5" id="KW-0472">Membrane</keyword>
<evidence type="ECO:0000256" key="5">
    <source>
        <dbReference type="SAM" id="Phobius"/>
    </source>
</evidence>
<dbReference type="STRING" id="225164.V4AB03"/>
<keyword evidence="3 5" id="KW-1133">Transmembrane helix</keyword>
<keyword evidence="2 5" id="KW-0812">Transmembrane</keyword>
<dbReference type="Gene3D" id="1.20.58.390">
    <property type="entry name" value="Neurotransmitter-gated ion-channel transmembrane domain"/>
    <property type="match status" value="1"/>
</dbReference>
<evidence type="ECO:0000256" key="2">
    <source>
        <dbReference type="ARBA" id="ARBA00022692"/>
    </source>
</evidence>
<keyword evidence="9" id="KW-1185">Reference proteome</keyword>
<comment type="subcellular location">
    <subcellularLocation>
        <location evidence="1">Membrane</location>
        <topology evidence="1">Multi-pass membrane protein</topology>
    </subcellularLocation>
</comment>
<dbReference type="InterPro" id="IPR038050">
    <property type="entry name" value="Neuro_actylchol_rec"/>
</dbReference>
<dbReference type="RefSeq" id="XP_009048122.1">
    <property type="nucleotide sequence ID" value="XM_009049874.1"/>
</dbReference>
<feature type="transmembrane region" description="Helical" evidence="5">
    <location>
        <begin position="154"/>
        <end position="178"/>
    </location>
</feature>
<dbReference type="Proteomes" id="UP000030746">
    <property type="component" value="Unassembled WGS sequence"/>
</dbReference>
<sequence length="227" mass="26481">QKWNDTRLSWNKSDYGGINYMFETEKTLWRPLLFIDNSVGTMSMIADDNILLRTKYTGEIIWEPPAIYSTHCEILTTYYPFDVQECYVELVSWAYTIDEVELKHMAEEINLEDYKVNGEWDLVSTRLDTNQLIDGDEIFSQLEFILKLRRRATFYVLNVILPIMVTSFLSLLIFLLPHDSGEKISYALTLLLAYAVLLTLISDNMPSTSHHVSILSKFLFHIPHRPI</sequence>
<evidence type="ECO:0000256" key="3">
    <source>
        <dbReference type="ARBA" id="ARBA00022989"/>
    </source>
</evidence>